<protein>
    <submittedName>
        <fullName evidence="1">Uncharacterized protein</fullName>
    </submittedName>
</protein>
<accession>A0A6A6WT25</accession>
<dbReference type="AlphaFoldDB" id="A0A6A6WT25"/>
<reference evidence="1" key="1">
    <citation type="journal article" date="2020" name="Stud. Mycol.">
        <title>101 Dothideomycetes genomes: a test case for predicting lifestyles and emergence of pathogens.</title>
        <authorList>
            <person name="Haridas S."/>
            <person name="Albert R."/>
            <person name="Binder M."/>
            <person name="Bloem J."/>
            <person name="Labutti K."/>
            <person name="Salamov A."/>
            <person name="Andreopoulos B."/>
            <person name="Baker S."/>
            <person name="Barry K."/>
            <person name="Bills G."/>
            <person name="Bluhm B."/>
            <person name="Cannon C."/>
            <person name="Castanera R."/>
            <person name="Culley D."/>
            <person name="Daum C."/>
            <person name="Ezra D."/>
            <person name="Gonzalez J."/>
            <person name="Henrissat B."/>
            <person name="Kuo A."/>
            <person name="Liang C."/>
            <person name="Lipzen A."/>
            <person name="Lutzoni F."/>
            <person name="Magnuson J."/>
            <person name="Mondo S."/>
            <person name="Nolan M."/>
            <person name="Ohm R."/>
            <person name="Pangilinan J."/>
            <person name="Park H.-J."/>
            <person name="Ramirez L."/>
            <person name="Alfaro M."/>
            <person name="Sun H."/>
            <person name="Tritt A."/>
            <person name="Yoshinaga Y."/>
            <person name="Zwiers L.-H."/>
            <person name="Turgeon B."/>
            <person name="Goodwin S."/>
            <person name="Spatafora J."/>
            <person name="Crous P."/>
            <person name="Grigoriev I."/>
        </authorList>
    </citation>
    <scope>NUCLEOTIDE SEQUENCE</scope>
    <source>
        <strain evidence="1">CBS 109.77</strain>
    </source>
</reference>
<sequence length="482" mass="54249">MWNTRSLTAMSEAVPGSSFKHSEDANTLLIVLSFFSTSEKIPLDLLPRGAAPRKRWTEQGVVVQVDAIRDGLVPELCSLLLDMPRLSEALQELESSASIVLDSKEIYTLNEAVANCVCKKLSAEHFSFWKCQALIVTYRAVPWKYLESAIPNVTLFLPHFQQALQVFQGRFEILLASTRADLVLTLIEASRFPNMAWKRFAIGQAAVAASDLEDTYLNSCIAQSQSLLGRITGDMGQAVSGLANLSEGRLSSTVSKKMHSGIGQATIQQSLNCVQVEDISTAKRLLESWSPINQPSPIEEIVLFRKDIVEERRVLNFDEDLRDFTCELANTLRELDDPASAERYLQAEITRRNCKHFEEAEIICLEVQSCPNLLKFEKLRLHITMAKIRHIKSDNEGVLSCWSAAMQAIGKYHLANGRLTRIIVLSICDTLRRMGQNWLADASLKEAESLDKLATPGGTRYWIAGMRHWLEYLQYRGRHSRM</sequence>
<gene>
    <name evidence="1" type="ORF">K505DRAFT_354071</name>
</gene>
<organism evidence="1 2">
    <name type="scientific">Melanomma pulvis-pyrius CBS 109.77</name>
    <dbReference type="NCBI Taxonomy" id="1314802"/>
    <lineage>
        <taxon>Eukaryota</taxon>
        <taxon>Fungi</taxon>
        <taxon>Dikarya</taxon>
        <taxon>Ascomycota</taxon>
        <taxon>Pezizomycotina</taxon>
        <taxon>Dothideomycetes</taxon>
        <taxon>Pleosporomycetidae</taxon>
        <taxon>Pleosporales</taxon>
        <taxon>Melanommataceae</taxon>
        <taxon>Melanomma</taxon>
    </lineage>
</organism>
<evidence type="ECO:0000313" key="1">
    <source>
        <dbReference type="EMBL" id="KAF2787055.1"/>
    </source>
</evidence>
<proteinExistence type="predicted"/>
<dbReference type="OrthoDB" id="3793644at2759"/>
<keyword evidence="2" id="KW-1185">Reference proteome</keyword>
<evidence type="ECO:0000313" key="2">
    <source>
        <dbReference type="Proteomes" id="UP000799757"/>
    </source>
</evidence>
<name>A0A6A6WT25_9PLEO</name>
<dbReference type="Proteomes" id="UP000799757">
    <property type="component" value="Unassembled WGS sequence"/>
</dbReference>
<dbReference type="EMBL" id="MU002367">
    <property type="protein sequence ID" value="KAF2787055.1"/>
    <property type="molecule type" value="Genomic_DNA"/>
</dbReference>